<comment type="similarity">
    <text evidence="5">Belongs to the ABC-2 integral membrane protein family.</text>
</comment>
<dbReference type="EMBL" id="AZRM01000026">
    <property type="protein sequence ID" value="PNS00050.1"/>
    <property type="molecule type" value="Genomic_DNA"/>
</dbReference>
<feature type="transmembrane region" description="Helical" evidence="5">
    <location>
        <begin position="21"/>
        <end position="39"/>
    </location>
</feature>
<comment type="caution">
    <text evidence="7">The sequence shown here is derived from an EMBL/GenBank/DDBJ whole genome shotgun (WGS) entry which is preliminary data.</text>
</comment>
<proteinExistence type="inferred from homology"/>
<evidence type="ECO:0000256" key="3">
    <source>
        <dbReference type="ARBA" id="ARBA00022989"/>
    </source>
</evidence>
<feature type="transmembrane region" description="Helical" evidence="5">
    <location>
        <begin position="222"/>
        <end position="239"/>
    </location>
</feature>
<dbReference type="InterPro" id="IPR013525">
    <property type="entry name" value="ABC2_TM"/>
</dbReference>
<dbReference type="Proteomes" id="UP000236199">
    <property type="component" value="Unassembled WGS sequence"/>
</dbReference>
<keyword evidence="5" id="KW-0813">Transport</keyword>
<feature type="transmembrane region" description="Helical" evidence="5">
    <location>
        <begin position="166"/>
        <end position="188"/>
    </location>
</feature>
<evidence type="ECO:0000313" key="7">
    <source>
        <dbReference type="EMBL" id="PNS00050.1"/>
    </source>
</evidence>
<keyword evidence="4 5" id="KW-0472">Membrane</keyword>
<evidence type="ECO:0000313" key="8">
    <source>
        <dbReference type="Proteomes" id="UP000236199"/>
    </source>
</evidence>
<evidence type="ECO:0000256" key="4">
    <source>
        <dbReference type="ARBA" id="ARBA00023136"/>
    </source>
</evidence>
<comment type="subcellular location">
    <subcellularLocation>
        <location evidence="5">Cell membrane</location>
        <topology evidence="5">Multi-pass membrane protein</topology>
    </subcellularLocation>
    <subcellularLocation>
        <location evidence="1">Membrane</location>
        <topology evidence="1">Multi-pass membrane protein</topology>
    </subcellularLocation>
</comment>
<dbReference type="GO" id="GO:0140359">
    <property type="term" value="F:ABC-type transporter activity"/>
    <property type="evidence" value="ECO:0007669"/>
    <property type="project" value="InterPro"/>
</dbReference>
<dbReference type="InterPro" id="IPR047817">
    <property type="entry name" value="ABC2_TM_bact-type"/>
</dbReference>
<feature type="transmembrane region" description="Helical" evidence="5">
    <location>
        <begin position="245"/>
        <end position="266"/>
    </location>
</feature>
<dbReference type="RefSeq" id="WP_169926315.1">
    <property type="nucleotide sequence ID" value="NZ_AZRM01000026.1"/>
</dbReference>
<keyword evidence="2 5" id="KW-0812">Transmembrane</keyword>
<dbReference type="PRINTS" id="PR00164">
    <property type="entry name" value="ABC2TRNSPORT"/>
</dbReference>
<evidence type="ECO:0000256" key="1">
    <source>
        <dbReference type="ARBA" id="ARBA00004141"/>
    </source>
</evidence>
<dbReference type="InterPro" id="IPR052902">
    <property type="entry name" value="ABC-2_transporter"/>
</dbReference>
<feature type="domain" description="ABC transmembrane type-2" evidence="6">
    <location>
        <begin position="125"/>
        <end position="358"/>
    </location>
</feature>
<organism evidence="7 8">
    <name type="scientific">Petrotoga miotherma DSM 10691</name>
    <dbReference type="NCBI Taxonomy" id="1434326"/>
    <lineage>
        <taxon>Bacteria</taxon>
        <taxon>Thermotogati</taxon>
        <taxon>Thermotogota</taxon>
        <taxon>Thermotogae</taxon>
        <taxon>Petrotogales</taxon>
        <taxon>Petrotogaceae</taxon>
        <taxon>Petrotoga</taxon>
    </lineage>
</organism>
<dbReference type="Pfam" id="PF12698">
    <property type="entry name" value="ABC2_membrane_3"/>
    <property type="match status" value="1"/>
</dbReference>
<gene>
    <name evidence="7" type="ORF">X928_05850</name>
</gene>
<dbReference type="PANTHER" id="PTHR43027">
    <property type="entry name" value="DOXORUBICIN RESISTANCE ABC TRANSPORTER PERMEASE PROTEIN DRRC-RELATED"/>
    <property type="match status" value="1"/>
</dbReference>
<keyword evidence="3 5" id="KW-1133">Transmembrane helix</keyword>
<dbReference type="GO" id="GO:0043190">
    <property type="term" value="C:ATP-binding cassette (ABC) transporter complex"/>
    <property type="evidence" value="ECO:0007669"/>
    <property type="project" value="InterPro"/>
</dbReference>
<dbReference type="InterPro" id="IPR000412">
    <property type="entry name" value="ABC_2_transport"/>
</dbReference>
<dbReference type="PANTHER" id="PTHR43027:SF1">
    <property type="entry name" value="DOXORUBICIN RESISTANCE ABC TRANSPORTER PERMEASE PROTEIN DRRC-RELATED"/>
    <property type="match status" value="1"/>
</dbReference>
<evidence type="ECO:0000259" key="6">
    <source>
        <dbReference type="PROSITE" id="PS51012"/>
    </source>
</evidence>
<keyword evidence="8" id="KW-1185">Reference proteome</keyword>
<evidence type="ECO:0000256" key="5">
    <source>
        <dbReference type="RuleBase" id="RU361157"/>
    </source>
</evidence>
<sequence length="361" mass="39931">MNTLRIALKDLKTFLRRKTTFIFSILMPIIMMIMTSYIFPQTDMQGQNAIGFYFEDTIAKTMFKNQIDELEEQNILLFNTRDELLNSLIDGKITAGVVVPRDFSLKMATGNAEIQIIPSPNNPQAGIMIAESLPGMFAQFNSSQNSIKVSSRLTNVDGSKFNYYDFMAPGIMAMISIMSVMTGLAASITRERELGTMDGLMVTPISRGSIVVGKIIAQTVRGMMQALIVLVISILIFHVHIVGSIWLTIFILILGTFSFIGIGIIVTASFKEQEAAEITMTTITFPMIFFSGVFFPIEQMPNFAKAVSKIFPLTYSADALRKVVVLGASIGDVRNQIFVLLTFALTTSIVASLSFQKLVQE</sequence>
<evidence type="ECO:0000256" key="2">
    <source>
        <dbReference type="ARBA" id="ARBA00022692"/>
    </source>
</evidence>
<protein>
    <recommendedName>
        <fullName evidence="5">Transport permease protein</fullName>
    </recommendedName>
</protein>
<dbReference type="PROSITE" id="PS51012">
    <property type="entry name" value="ABC_TM2"/>
    <property type="match status" value="1"/>
</dbReference>
<name>A0A2K1PB79_9BACT</name>
<accession>A0A2K1PB79</accession>
<dbReference type="AlphaFoldDB" id="A0A2K1PB79"/>
<feature type="transmembrane region" description="Helical" evidence="5">
    <location>
        <begin position="337"/>
        <end position="355"/>
    </location>
</feature>
<feature type="transmembrane region" description="Helical" evidence="5">
    <location>
        <begin position="278"/>
        <end position="297"/>
    </location>
</feature>
<reference evidence="7 8" key="1">
    <citation type="submission" date="2013-12" db="EMBL/GenBank/DDBJ databases">
        <title>Comparative genomics of Petrotoga isolates.</title>
        <authorList>
            <person name="Nesbo C.L."/>
            <person name="Charchuk R."/>
            <person name="Chow K."/>
        </authorList>
    </citation>
    <scope>NUCLEOTIDE SEQUENCE [LARGE SCALE GENOMIC DNA]</scope>
    <source>
        <strain evidence="7 8">DSM 10691</strain>
    </source>
</reference>
<keyword evidence="5" id="KW-1003">Cell membrane</keyword>